<dbReference type="Pfam" id="PF18962">
    <property type="entry name" value="Por_Secre_tail"/>
    <property type="match status" value="1"/>
</dbReference>
<comment type="caution">
    <text evidence="2">The sequence shown here is derived from an EMBL/GenBank/DDBJ whole genome shotgun (WGS) entry which is preliminary data.</text>
</comment>
<name>A0ABV9T907_9BACT</name>
<evidence type="ECO:0000313" key="3">
    <source>
        <dbReference type="Proteomes" id="UP001595818"/>
    </source>
</evidence>
<dbReference type="Pfam" id="PF17963">
    <property type="entry name" value="Big_9"/>
    <property type="match status" value="1"/>
</dbReference>
<proteinExistence type="predicted"/>
<dbReference type="EMBL" id="JBHSJJ010000025">
    <property type="protein sequence ID" value="MFC4874943.1"/>
    <property type="molecule type" value="Genomic_DNA"/>
</dbReference>
<evidence type="ECO:0000259" key="1">
    <source>
        <dbReference type="Pfam" id="PF18962"/>
    </source>
</evidence>
<organism evidence="2 3">
    <name type="scientific">Negadavirga shengliensis</name>
    <dbReference type="NCBI Taxonomy" id="1389218"/>
    <lineage>
        <taxon>Bacteria</taxon>
        <taxon>Pseudomonadati</taxon>
        <taxon>Bacteroidota</taxon>
        <taxon>Cytophagia</taxon>
        <taxon>Cytophagales</taxon>
        <taxon>Cyclobacteriaceae</taxon>
        <taxon>Negadavirga</taxon>
    </lineage>
</organism>
<evidence type="ECO:0000313" key="2">
    <source>
        <dbReference type="EMBL" id="MFC4874943.1"/>
    </source>
</evidence>
<feature type="domain" description="Secretion system C-terminal sorting" evidence="1">
    <location>
        <begin position="502"/>
        <end position="565"/>
    </location>
</feature>
<dbReference type="InterPro" id="IPR026444">
    <property type="entry name" value="Secre_tail"/>
</dbReference>
<accession>A0ABV9T907</accession>
<protein>
    <submittedName>
        <fullName evidence="2">Ig-like domain-containing protein</fullName>
    </submittedName>
</protein>
<sequence length="571" mass="62618">MKREVIGFAAATKMMLNHFLKSVCLTLCIGASFFSLKAQDYGGSTGIFTDYGGFWASEAGNHNPILPDNTHHLLGFRWNGINYSTGVNDDRLALEGVSFSPQVYQAFPVRNIQAKPSGTYIGLGQMYDGVDNGISVPPPFNVPPNLASFLTSGIQGLNFGTGVANIAAGNLIFDFSGIIDPDQIGDGIPDILVSQFADPSSVLDEIYMADDVGNLIGNSLAIDHTQVVRVGSWSADFYELNGNSAAFIKGSRDLRLWVADLSAFGIDQNNYDQVRSMRYRLNGTSDPAFAAYKVGVFDILAANNDHGTTNQGEPVVITVLSNDLPIEILDSNTVKILTGPSNGTVVIDQATGEIQYIPNEEFYGSDEFTYEVCDSSELQCDEAVVYIDVIQVPLPVSWLSFGGYYEKDKGVVLEWETAQEKDCDHFNILTSANGKEWKSLGIVSAGGDSNEIQKYAFIDEYPQKGRVYYRIKQSDHDGSYEYSDVISIVTEKYRNTNISFKPNPVGDKLILEGTSHELSEIGIYSISGQDVSGETSIFLIADDNREIEVKKLPKGKYVLKTKSQRLVFLKE</sequence>
<gene>
    <name evidence="2" type="ORF">ACFPFU_24785</name>
</gene>
<dbReference type="Proteomes" id="UP001595818">
    <property type="component" value="Unassembled WGS sequence"/>
</dbReference>
<dbReference type="Gene3D" id="2.60.40.3440">
    <property type="match status" value="1"/>
</dbReference>
<reference evidence="3" key="1">
    <citation type="journal article" date="2019" name="Int. J. Syst. Evol. Microbiol.">
        <title>The Global Catalogue of Microorganisms (GCM) 10K type strain sequencing project: providing services to taxonomists for standard genome sequencing and annotation.</title>
        <authorList>
            <consortium name="The Broad Institute Genomics Platform"/>
            <consortium name="The Broad Institute Genome Sequencing Center for Infectious Disease"/>
            <person name="Wu L."/>
            <person name="Ma J."/>
        </authorList>
    </citation>
    <scope>NUCLEOTIDE SEQUENCE [LARGE SCALE GENOMIC DNA]</scope>
    <source>
        <strain evidence="3">CGMCC 4.7466</strain>
    </source>
</reference>
<keyword evidence="3" id="KW-1185">Reference proteome</keyword>
<dbReference type="RefSeq" id="WP_377069286.1">
    <property type="nucleotide sequence ID" value="NZ_JBHSJJ010000025.1"/>
</dbReference>